<feature type="compositionally biased region" description="Polar residues" evidence="1">
    <location>
        <begin position="46"/>
        <end position="71"/>
    </location>
</feature>
<keyword evidence="3" id="KW-1185">Reference proteome</keyword>
<evidence type="ECO:0008006" key="4">
    <source>
        <dbReference type="Google" id="ProtNLM"/>
    </source>
</evidence>
<dbReference type="InterPro" id="IPR001611">
    <property type="entry name" value="Leu-rich_rpt"/>
</dbReference>
<gene>
    <name evidence="2" type="ORF">Pyn_07947</name>
</gene>
<protein>
    <recommendedName>
        <fullName evidence="4">LRR receptor-like serine/threonine-protein kinase</fullName>
    </recommendedName>
</protein>
<evidence type="ECO:0000256" key="1">
    <source>
        <dbReference type="SAM" id="MobiDB-lite"/>
    </source>
</evidence>
<organism evidence="2 3">
    <name type="scientific">Prunus yedoensis var. nudiflora</name>
    <dbReference type="NCBI Taxonomy" id="2094558"/>
    <lineage>
        <taxon>Eukaryota</taxon>
        <taxon>Viridiplantae</taxon>
        <taxon>Streptophyta</taxon>
        <taxon>Embryophyta</taxon>
        <taxon>Tracheophyta</taxon>
        <taxon>Spermatophyta</taxon>
        <taxon>Magnoliopsida</taxon>
        <taxon>eudicotyledons</taxon>
        <taxon>Gunneridae</taxon>
        <taxon>Pentapetalae</taxon>
        <taxon>rosids</taxon>
        <taxon>fabids</taxon>
        <taxon>Rosales</taxon>
        <taxon>Rosaceae</taxon>
        <taxon>Amygdaloideae</taxon>
        <taxon>Amygdaleae</taxon>
        <taxon>Prunus</taxon>
    </lineage>
</organism>
<dbReference type="Gene3D" id="3.80.10.10">
    <property type="entry name" value="Ribonuclease Inhibitor"/>
    <property type="match status" value="1"/>
</dbReference>
<accession>A0A314Z5W2</accession>
<sequence>MNGSILTSFAFLRNLTYVDLSNNNFTRTITEDFGNVTKLEYFPEPTSHSPSSIRSVNLESTARNRQFCPSS</sequence>
<evidence type="ECO:0000313" key="3">
    <source>
        <dbReference type="Proteomes" id="UP000250321"/>
    </source>
</evidence>
<evidence type="ECO:0000313" key="2">
    <source>
        <dbReference type="EMBL" id="PQQ14070.1"/>
    </source>
</evidence>
<dbReference type="Pfam" id="PF00560">
    <property type="entry name" value="LRR_1"/>
    <property type="match status" value="1"/>
</dbReference>
<comment type="caution">
    <text evidence="2">The sequence shown here is derived from an EMBL/GenBank/DDBJ whole genome shotgun (WGS) entry which is preliminary data.</text>
</comment>
<dbReference type="SUPFAM" id="SSF52058">
    <property type="entry name" value="L domain-like"/>
    <property type="match status" value="1"/>
</dbReference>
<dbReference type="InterPro" id="IPR032675">
    <property type="entry name" value="LRR_dom_sf"/>
</dbReference>
<dbReference type="Proteomes" id="UP000250321">
    <property type="component" value="Unassembled WGS sequence"/>
</dbReference>
<feature type="region of interest" description="Disordered" evidence="1">
    <location>
        <begin position="43"/>
        <end position="71"/>
    </location>
</feature>
<reference evidence="2 3" key="1">
    <citation type="submission" date="2018-02" db="EMBL/GenBank/DDBJ databases">
        <title>Draft genome of wild Prunus yedoensis var. nudiflora.</title>
        <authorList>
            <person name="Baek S."/>
            <person name="Kim J.-H."/>
            <person name="Choi K."/>
            <person name="Kim G.-B."/>
            <person name="Cho A."/>
            <person name="Jang H."/>
            <person name="Shin C.-H."/>
            <person name="Yu H.-J."/>
            <person name="Mun J.-H."/>
        </authorList>
    </citation>
    <scope>NUCLEOTIDE SEQUENCE [LARGE SCALE GENOMIC DNA]</scope>
    <source>
        <strain evidence="3">cv. Jeju island</strain>
        <tissue evidence="2">Leaf</tissue>
    </source>
</reference>
<dbReference type="EMBL" id="PJQY01000275">
    <property type="protein sequence ID" value="PQQ14070.1"/>
    <property type="molecule type" value="Genomic_DNA"/>
</dbReference>
<proteinExistence type="predicted"/>
<name>A0A314Z5W2_PRUYE</name>
<dbReference type="AlphaFoldDB" id="A0A314Z5W2"/>